<evidence type="ECO:0000256" key="2">
    <source>
        <dbReference type="ARBA" id="ARBA00007400"/>
    </source>
</evidence>
<sequence>MKEIEVERKDMADLRVPEKRFRPELEGIRAVAAFLVAIYHIWIGSVSGGVDVFFIVSGYLITTSLLARMMRDGRINYTENLLGLAKRLFPLAFTVIAVSAIVSIFLVPMSSWRQTIAELFASMFYFQNWQLANSAVDYLGQNNEASPFQHFWALSIQGQFYVTWPIVITIVYLLATKILKTPVRKTLLAVLSVIFIASLSYSVYITAVNQPWAYFDTFARVWEFSLGGILALVLPYLKFSGRTHLIMGWAGLAIIAFTGMVLPVSTVFPGFAALLPTGGVILVIIAAENAQSFGVQKLLGSKPFQYFGSISYGFYLWHWPLLVFYYAYFNTETVSALGGLSILALTFVLSVITIRLVEAPVRNLPVKQSKRRLSKVLVAMMLPALLVGLSWSVFVQASTGGSFTTEDNPGARAVLEGVQPTRGADVQPDFLTAKQDLPTFYGEDDCTTNGGKSTDIKDCSFGVTENPEHVVALVGGSHSGHWFPALEEIAEELNMRIDVYIKDACRFTADDFGELLTESCMEWNDNLEQHLLQDPPDTIFTTATVGKGDTVPVGYIDKWQRFEGISDIFAVRDNPRMKVDPTKCLENLSQANCSVPRDKALADVVPWENTQGIPENVSFADLSEYFCTDTNCPPVIGNVLVYRDQHHLTTLYSRTLGPALKEHLEPALNDAS</sequence>
<dbReference type="Proteomes" id="UP001595932">
    <property type="component" value="Unassembled WGS sequence"/>
</dbReference>
<feature type="transmembrane region" description="Helical" evidence="3">
    <location>
        <begin position="219"/>
        <end position="237"/>
    </location>
</feature>
<feature type="domain" description="Acyltransferase 3" evidence="4">
    <location>
        <begin position="24"/>
        <end position="354"/>
    </location>
</feature>
<dbReference type="GO" id="GO:0016746">
    <property type="term" value="F:acyltransferase activity"/>
    <property type="evidence" value="ECO:0007669"/>
    <property type="project" value="UniProtKB-KW"/>
</dbReference>
<feature type="transmembrane region" description="Helical" evidence="3">
    <location>
        <begin position="376"/>
        <end position="394"/>
    </location>
</feature>
<evidence type="ECO:0000313" key="7">
    <source>
        <dbReference type="Proteomes" id="UP001595932"/>
    </source>
</evidence>
<feature type="transmembrane region" description="Helical" evidence="3">
    <location>
        <begin position="306"/>
        <end position="328"/>
    </location>
</feature>
<keyword evidence="6" id="KW-0012">Acyltransferase</keyword>
<feature type="transmembrane region" description="Helical" evidence="3">
    <location>
        <begin position="151"/>
        <end position="175"/>
    </location>
</feature>
<dbReference type="EMBL" id="JBHSGL010000015">
    <property type="protein sequence ID" value="MFC4714104.1"/>
    <property type="molecule type" value="Genomic_DNA"/>
</dbReference>
<feature type="transmembrane region" description="Helical" evidence="3">
    <location>
        <begin position="268"/>
        <end position="286"/>
    </location>
</feature>
<dbReference type="InterPro" id="IPR050879">
    <property type="entry name" value="Acyltransferase_3"/>
</dbReference>
<evidence type="ECO:0000259" key="4">
    <source>
        <dbReference type="Pfam" id="PF01757"/>
    </source>
</evidence>
<evidence type="ECO:0000313" key="6">
    <source>
        <dbReference type="EMBL" id="MFC4714104.1"/>
    </source>
</evidence>
<dbReference type="PANTHER" id="PTHR23028">
    <property type="entry name" value="ACETYLTRANSFERASE"/>
    <property type="match status" value="1"/>
</dbReference>
<keyword evidence="3" id="KW-1133">Transmembrane helix</keyword>
<feature type="domain" description="SGNH" evidence="5">
    <location>
        <begin position="446"/>
        <end position="661"/>
    </location>
</feature>
<protein>
    <submittedName>
        <fullName evidence="6">Acyltransferase family protein</fullName>
        <ecNumber evidence="6">2.3.1.-</ecNumber>
    </submittedName>
</protein>
<reference evidence="7" key="1">
    <citation type="journal article" date="2019" name="Int. J. Syst. Evol. Microbiol.">
        <title>The Global Catalogue of Microorganisms (GCM) 10K type strain sequencing project: providing services to taxonomists for standard genome sequencing and annotation.</title>
        <authorList>
            <consortium name="The Broad Institute Genomics Platform"/>
            <consortium name="The Broad Institute Genome Sequencing Center for Infectious Disease"/>
            <person name="Wu L."/>
            <person name="Ma J."/>
        </authorList>
    </citation>
    <scope>NUCLEOTIDE SEQUENCE [LARGE SCALE GENOMIC DNA]</scope>
    <source>
        <strain evidence="7">CGMCC 1.12151</strain>
    </source>
</reference>
<dbReference type="Pfam" id="PF19040">
    <property type="entry name" value="SGNH"/>
    <property type="match status" value="1"/>
</dbReference>
<feature type="transmembrane region" description="Helical" evidence="3">
    <location>
        <begin position="88"/>
        <end position="107"/>
    </location>
</feature>
<dbReference type="InterPro" id="IPR002656">
    <property type="entry name" value="Acyl_transf_3_dom"/>
</dbReference>
<accession>A0ABV9MF90</accession>
<name>A0ABV9MF90_9BACL</name>
<keyword evidence="6" id="KW-0808">Transferase</keyword>
<organism evidence="6 7">
    <name type="scientific">Planococcus dechangensis</name>
    <dbReference type="NCBI Taxonomy" id="1176255"/>
    <lineage>
        <taxon>Bacteria</taxon>
        <taxon>Bacillati</taxon>
        <taxon>Bacillota</taxon>
        <taxon>Bacilli</taxon>
        <taxon>Bacillales</taxon>
        <taxon>Caryophanaceae</taxon>
        <taxon>Planococcus</taxon>
    </lineage>
</organism>
<comment type="similarity">
    <text evidence="2">Belongs to the acyltransferase 3 family.</text>
</comment>
<evidence type="ECO:0000256" key="1">
    <source>
        <dbReference type="ARBA" id="ARBA00004370"/>
    </source>
</evidence>
<proteinExistence type="inferred from homology"/>
<dbReference type="Pfam" id="PF01757">
    <property type="entry name" value="Acyl_transf_3"/>
    <property type="match status" value="1"/>
</dbReference>
<dbReference type="PANTHER" id="PTHR23028:SF53">
    <property type="entry name" value="ACYL_TRANSF_3 DOMAIN-CONTAINING PROTEIN"/>
    <property type="match status" value="1"/>
</dbReference>
<comment type="subcellular location">
    <subcellularLocation>
        <location evidence="1">Membrane</location>
    </subcellularLocation>
</comment>
<dbReference type="EC" id="2.3.1.-" evidence="6"/>
<feature type="transmembrane region" description="Helical" evidence="3">
    <location>
        <begin position="187"/>
        <end position="207"/>
    </location>
</feature>
<feature type="transmembrane region" description="Helical" evidence="3">
    <location>
        <begin position="244"/>
        <end position="262"/>
    </location>
</feature>
<feature type="transmembrane region" description="Helical" evidence="3">
    <location>
        <begin position="334"/>
        <end position="356"/>
    </location>
</feature>
<evidence type="ECO:0000256" key="3">
    <source>
        <dbReference type="SAM" id="Phobius"/>
    </source>
</evidence>
<keyword evidence="7" id="KW-1185">Reference proteome</keyword>
<evidence type="ECO:0000259" key="5">
    <source>
        <dbReference type="Pfam" id="PF19040"/>
    </source>
</evidence>
<keyword evidence="3" id="KW-0472">Membrane</keyword>
<dbReference type="InterPro" id="IPR043968">
    <property type="entry name" value="SGNH"/>
</dbReference>
<feature type="transmembrane region" description="Helical" evidence="3">
    <location>
        <begin position="49"/>
        <end position="67"/>
    </location>
</feature>
<keyword evidence="3" id="KW-0812">Transmembrane</keyword>
<comment type="caution">
    <text evidence="6">The sequence shown here is derived from an EMBL/GenBank/DDBJ whole genome shotgun (WGS) entry which is preliminary data.</text>
</comment>
<feature type="transmembrane region" description="Helical" evidence="3">
    <location>
        <begin position="27"/>
        <end position="43"/>
    </location>
</feature>
<gene>
    <name evidence="6" type="ORF">ACFO5U_14745</name>
</gene>